<evidence type="ECO:0000256" key="1">
    <source>
        <dbReference type="ARBA" id="ARBA00004167"/>
    </source>
</evidence>
<evidence type="ECO:0000256" key="5">
    <source>
        <dbReference type="ARBA" id="ARBA00023136"/>
    </source>
</evidence>
<feature type="signal peptide" evidence="8">
    <location>
        <begin position="1"/>
        <end position="19"/>
    </location>
</feature>
<dbReference type="InterPro" id="IPR002889">
    <property type="entry name" value="WSC_carb-bd"/>
</dbReference>
<evidence type="ECO:0000256" key="7">
    <source>
        <dbReference type="SAM" id="MobiDB-lite"/>
    </source>
</evidence>
<dbReference type="PANTHER" id="PTHR24269:SF16">
    <property type="entry name" value="PROTEIN SLG1"/>
    <property type="match status" value="1"/>
</dbReference>
<evidence type="ECO:0000256" key="3">
    <source>
        <dbReference type="ARBA" id="ARBA00022729"/>
    </source>
</evidence>
<comment type="subcellular location">
    <subcellularLocation>
        <location evidence="1">Membrane</location>
        <topology evidence="1">Single-pass membrane protein</topology>
    </subcellularLocation>
</comment>
<evidence type="ECO:0000256" key="6">
    <source>
        <dbReference type="ARBA" id="ARBA00023180"/>
    </source>
</evidence>
<keyword evidence="2" id="KW-0812">Transmembrane</keyword>
<name>A0A319CU74_9EURO</name>
<accession>A0A319CU74</accession>
<dbReference type="STRING" id="1448320.A0A319CU74"/>
<feature type="domain" description="WSC" evidence="9">
    <location>
        <begin position="23"/>
        <end position="112"/>
    </location>
</feature>
<dbReference type="GO" id="GO:0005886">
    <property type="term" value="C:plasma membrane"/>
    <property type="evidence" value="ECO:0007669"/>
    <property type="project" value="TreeGrafter"/>
</dbReference>
<dbReference type="OrthoDB" id="2019572at2759"/>
<reference evidence="10 11" key="1">
    <citation type="submission" date="2018-02" db="EMBL/GenBank/DDBJ databases">
        <title>The genomes of Aspergillus section Nigri reveals drivers in fungal speciation.</title>
        <authorList>
            <consortium name="DOE Joint Genome Institute"/>
            <person name="Vesth T.C."/>
            <person name="Nybo J."/>
            <person name="Theobald S."/>
            <person name="Brandl J."/>
            <person name="Frisvad J.C."/>
            <person name="Nielsen K.F."/>
            <person name="Lyhne E.K."/>
            <person name="Kogle M.E."/>
            <person name="Kuo A."/>
            <person name="Riley R."/>
            <person name="Clum A."/>
            <person name="Nolan M."/>
            <person name="Lipzen A."/>
            <person name="Salamov A."/>
            <person name="Henrissat B."/>
            <person name="Wiebenga A."/>
            <person name="De vries R.P."/>
            <person name="Grigoriev I.V."/>
            <person name="Mortensen U.H."/>
            <person name="Andersen M.R."/>
            <person name="Baker S.E."/>
        </authorList>
    </citation>
    <scope>NUCLEOTIDE SEQUENCE [LARGE SCALE GENOMIC DNA]</scope>
    <source>
        <strain evidence="10 11">CBS 707.79</strain>
    </source>
</reference>
<evidence type="ECO:0000256" key="2">
    <source>
        <dbReference type="ARBA" id="ARBA00022692"/>
    </source>
</evidence>
<gene>
    <name evidence="10" type="ORF">BO71DRAFT_413882</name>
</gene>
<keyword evidence="6" id="KW-0325">Glycoprotein</keyword>
<keyword evidence="4" id="KW-1133">Transmembrane helix</keyword>
<evidence type="ECO:0000256" key="4">
    <source>
        <dbReference type="ARBA" id="ARBA00022989"/>
    </source>
</evidence>
<dbReference type="SMART" id="SM00321">
    <property type="entry name" value="WSC"/>
    <property type="match status" value="1"/>
</dbReference>
<evidence type="ECO:0000313" key="11">
    <source>
        <dbReference type="Proteomes" id="UP000247810"/>
    </source>
</evidence>
<keyword evidence="11" id="KW-1185">Reference proteome</keyword>
<proteinExistence type="predicted"/>
<organism evidence="10 11">
    <name type="scientific">Aspergillus ellipticus CBS 707.79</name>
    <dbReference type="NCBI Taxonomy" id="1448320"/>
    <lineage>
        <taxon>Eukaryota</taxon>
        <taxon>Fungi</taxon>
        <taxon>Dikarya</taxon>
        <taxon>Ascomycota</taxon>
        <taxon>Pezizomycotina</taxon>
        <taxon>Eurotiomycetes</taxon>
        <taxon>Eurotiomycetidae</taxon>
        <taxon>Eurotiales</taxon>
        <taxon>Aspergillaceae</taxon>
        <taxon>Aspergillus</taxon>
        <taxon>Aspergillus subgen. Circumdati</taxon>
    </lineage>
</organism>
<dbReference type="PANTHER" id="PTHR24269">
    <property type="entry name" value="KREMEN PROTEIN"/>
    <property type="match status" value="1"/>
</dbReference>
<dbReference type="Proteomes" id="UP000247810">
    <property type="component" value="Unassembled WGS sequence"/>
</dbReference>
<feature type="compositionally biased region" description="Gly residues" evidence="7">
    <location>
        <begin position="134"/>
        <end position="144"/>
    </location>
</feature>
<evidence type="ECO:0000256" key="8">
    <source>
        <dbReference type="SAM" id="SignalP"/>
    </source>
</evidence>
<keyword evidence="5" id="KW-0472">Membrane</keyword>
<feature type="region of interest" description="Disordered" evidence="7">
    <location>
        <begin position="171"/>
        <end position="219"/>
    </location>
</feature>
<dbReference type="Pfam" id="PF01822">
    <property type="entry name" value="WSC"/>
    <property type="match status" value="1"/>
</dbReference>
<evidence type="ECO:0000313" key="10">
    <source>
        <dbReference type="EMBL" id="PYH88704.1"/>
    </source>
</evidence>
<dbReference type="VEuPathDB" id="FungiDB:BO71DRAFT_413882"/>
<sequence>MCVPFYFGALLAAALSADATFHESGYLGCYSSAGGLTNQGPYTYQSVAACSELCEKNDASFAGVSKGTDCWCGSSPPSATDQVSSTLCNIQCAGWPEDKCGGTNVLDVYQLQPGYDGSDGDDGDGSDGSDDGGDGGSGGYGGYGDNDSTTTTASSFTVFATSLPATTVPTTAAATEPLTTADSGASTASSASGAASTTGPAGTSSALASASSASAIPSTASSGASRRLRFLFF</sequence>
<feature type="chain" id="PRO_5016467079" evidence="8">
    <location>
        <begin position="20"/>
        <end position="233"/>
    </location>
</feature>
<dbReference type="PROSITE" id="PS51212">
    <property type="entry name" value="WSC"/>
    <property type="match status" value="1"/>
</dbReference>
<dbReference type="EMBL" id="KZ826072">
    <property type="protein sequence ID" value="PYH88704.1"/>
    <property type="molecule type" value="Genomic_DNA"/>
</dbReference>
<protein>
    <submittedName>
        <fullName evidence="10">WSC-domain-containing protein</fullName>
    </submittedName>
</protein>
<evidence type="ECO:0000259" key="9">
    <source>
        <dbReference type="PROSITE" id="PS51212"/>
    </source>
</evidence>
<dbReference type="InterPro" id="IPR051836">
    <property type="entry name" value="Kremen_rcpt"/>
</dbReference>
<feature type="compositionally biased region" description="Acidic residues" evidence="7">
    <location>
        <begin position="118"/>
        <end position="133"/>
    </location>
</feature>
<keyword evidence="3 8" id="KW-0732">Signal</keyword>
<dbReference type="AlphaFoldDB" id="A0A319CU74"/>
<feature type="region of interest" description="Disordered" evidence="7">
    <location>
        <begin position="111"/>
        <end position="146"/>
    </location>
</feature>